<keyword evidence="1" id="KW-0472">Membrane</keyword>
<protein>
    <submittedName>
        <fullName evidence="2 3">Uncharacterized protein</fullName>
    </submittedName>
</protein>
<evidence type="ECO:0000313" key="3">
    <source>
        <dbReference type="EnsemblPlants" id="PAC:32971096.CDS.1"/>
    </source>
</evidence>
<accession>A0A2K1L8U3</accession>
<feature type="transmembrane region" description="Helical" evidence="1">
    <location>
        <begin position="35"/>
        <end position="57"/>
    </location>
</feature>
<gene>
    <name evidence="2" type="ORF">PHYPA_000879</name>
</gene>
<keyword evidence="1" id="KW-1133">Transmembrane helix</keyword>
<keyword evidence="1" id="KW-0812">Transmembrane</keyword>
<dbReference type="Gramene" id="Pp3c1_20250V3.2">
    <property type="protein sequence ID" value="PAC:32971097.CDS.1"/>
    <property type="gene ID" value="Pp3c1_20250"/>
</dbReference>
<proteinExistence type="predicted"/>
<dbReference type="Gramene" id="Pp3c1_20250V3.1">
    <property type="protein sequence ID" value="PAC:32971096.CDS.1"/>
    <property type="gene ID" value="Pp3c1_20250"/>
</dbReference>
<reference evidence="2 4" key="1">
    <citation type="journal article" date="2008" name="Science">
        <title>The Physcomitrella genome reveals evolutionary insights into the conquest of land by plants.</title>
        <authorList>
            <person name="Rensing S."/>
            <person name="Lang D."/>
            <person name="Zimmer A."/>
            <person name="Terry A."/>
            <person name="Salamov A."/>
            <person name="Shapiro H."/>
            <person name="Nishiyama T."/>
            <person name="Perroud P.-F."/>
            <person name="Lindquist E."/>
            <person name="Kamisugi Y."/>
            <person name="Tanahashi T."/>
            <person name="Sakakibara K."/>
            <person name="Fujita T."/>
            <person name="Oishi K."/>
            <person name="Shin-I T."/>
            <person name="Kuroki Y."/>
            <person name="Toyoda A."/>
            <person name="Suzuki Y."/>
            <person name="Hashimoto A."/>
            <person name="Yamaguchi K."/>
            <person name="Sugano A."/>
            <person name="Kohara Y."/>
            <person name="Fujiyama A."/>
            <person name="Anterola A."/>
            <person name="Aoki S."/>
            <person name="Ashton N."/>
            <person name="Barbazuk W.B."/>
            <person name="Barker E."/>
            <person name="Bennetzen J."/>
            <person name="Bezanilla M."/>
            <person name="Blankenship R."/>
            <person name="Cho S.H."/>
            <person name="Dutcher S."/>
            <person name="Estelle M."/>
            <person name="Fawcett J.A."/>
            <person name="Gundlach H."/>
            <person name="Hanada K."/>
            <person name="Heyl A."/>
            <person name="Hicks K.A."/>
            <person name="Hugh J."/>
            <person name="Lohr M."/>
            <person name="Mayer K."/>
            <person name="Melkozernov A."/>
            <person name="Murata T."/>
            <person name="Nelson D."/>
            <person name="Pils B."/>
            <person name="Prigge M."/>
            <person name="Reiss B."/>
            <person name="Renner T."/>
            <person name="Rombauts S."/>
            <person name="Rushton P."/>
            <person name="Sanderfoot A."/>
            <person name="Schween G."/>
            <person name="Shiu S.-H."/>
            <person name="Stueber K."/>
            <person name="Theodoulou F.L."/>
            <person name="Tu H."/>
            <person name="Van de Peer Y."/>
            <person name="Verrier P.J."/>
            <person name="Waters E."/>
            <person name="Wood A."/>
            <person name="Yang L."/>
            <person name="Cove D."/>
            <person name="Cuming A."/>
            <person name="Hasebe M."/>
            <person name="Lucas S."/>
            <person name="Mishler D.B."/>
            <person name="Reski R."/>
            <person name="Grigoriev I."/>
            <person name="Quatrano R.S."/>
            <person name="Boore J.L."/>
        </authorList>
    </citation>
    <scope>NUCLEOTIDE SEQUENCE [LARGE SCALE GENOMIC DNA]</scope>
    <source>
        <strain evidence="3 4">cv. Gransden 2004</strain>
    </source>
</reference>
<dbReference type="EnsemblPlants" id="Pp3c1_20250V3.1">
    <property type="protein sequence ID" value="PAC:32971096.CDS.1"/>
    <property type="gene ID" value="Pp3c1_20250"/>
</dbReference>
<reference evidence="2 4" key="2">
    <citation type="journal article" date="2018" name="Plant J.">
        <title>The Physcomitrella patens chromosome-scale assembly reveals moss genome structure and evolution.</title>
        <authorList>
            <person name="Lang D."/>
            <person name="Ullrich K.K."/>
            <person name="Murat F."/>
            <person name="Fuchs J."/>
            <person name="Jenkins J."/>
            <person name="Haas F.B."/>
            <person name="Piednoel M."/>
            <person name="Gundlach H."/>
            <person name="Van Bel M."/>
            <person name="Meyberg R."/>
            <person name="Vives C."/>
            <person name="Morata J."/>
            <person name="Symeonidi A."/>
            <person name="Hiss M."/>
            <person name="Muchero W."/>
            <person name="Kamisugi Y."/>
            <person name="Saleh O."/>
            <person name="Blanc G."/>
            <person name="Decker E.L."/>
            <person name="van Gessel N."/>
            <person name="Grimwood J."/>
            <person name="Hayes R.D."/>
            <person name="Graham S.W."/>
            <person name="Gunter L.E."/>
            <person name="McDaniel S.F."/>
            <person name="Hoernstein S.N.W."/>
            <person name="Larsson A."/>
            <person name="Li F.W."/>
            <person name="Perroud P.F."/>
            <person name="Phillips J."/>
            <person name="Ranjan P."/>
            <person name="Rokshar D.S."/>
            <person name="Rothfels C.J."/>
            <person name="Schneider L."/>
            <person name="Shu S."/>
            <person name="Stevenson D.W."/>
            <person name="Thummler F."/>
            <person name="Tillich M."/>
            <person name="Villarreal Aguilar J.C."/>
            <person name="Widiez T."/>
            <person name="Wong G.K."/>
            <person name="Wymore A."/>
            <person name="Zhang Y."/>
            <person name="Zimmer A.D."/>
            <person name="Quatrano R.S."/>
            <person name="Mayer K.F.X."/>
            <person name="Goodstein D."/>
            <person name="Casacuberta J.M."/>
            <person name="Vandepoele K."/>
            <person name="Reski R."/>
            <person name="Cuming A.C."/>
            <person name="Tuskan G.A."/>
            <person name="Maumus F."/>
            <person name="Salse J."/>
            <person name="Schmutz J."/>
            <person name="Rensing S.A."/>
        </authorList>
    </citation>
    <scope>NUCLEOTIDE SEQUENCE [LARGE SCALE GENOMIC DNA]</scope>
    <source>
        <strain evidence="3 4">cv. Gransden 2004</strain>
    </source>
</reference>
<evidence type="ECO:0000256" key="1">
    <source>
        <dbReference type="SAM" id="Phobius"/>
    </source>
</evidence>
<dbReference type="PaxDb" id="3218-PP1S43_229V6.1"/>
<sequence length="90" mass="10353">MTNATKAFGYLALLLCFVYDPTIDGLYKSYVNPSAQATCGWAGCTLFTITMKFYFFCLKKTKKQKNKTKQNISYYHVQVKYWVTCVCLSV</sequence>
<reference evidence="3" key="3">
    <citation type="submission" date="2020-12" db="UniProtKB">
        <authorList>
            <consortium name="EnsemblPlants"/>
        </authorList>
    </citation>
    <scope>IDENTIFICATION</scope>
</reference>
<dbReference type="AlphaFoldDB" id="A0A2K1L8U3"/>
<dbReference type="EnsemblPlants" id="Pp3c1_20250V3.2">
    <property type="protein sequence ID" value="PAC:32971097.CDS.1"/>
    <property type="gene ID" value="Pp3c1_20250"/>
</dbReference>
<dbReference type="InParanoid" id="A0A2K1L8U3"/>
<evidence type="ECO:0000313" key="2">
    <source>
        <dbReference type="EMBL" id="PNR62455.1"/>
    </source>
</evidence>
<dbReference type="EMBL" id="ABEU02000001">
    <property type="protein sequence ID" value="PNR62455.1"/>
    <property type="molecule type" value="Genomic_DNA"/>
</dbReference>
<keyword evidence="4" id="KW-1185">Reference proteome</keyword>
<dbReference type="Proteomes" id="UP000006727">
    <property type="component" value="Chromosome 1"/>
</dbReference>
<evidence type="ECO:0000313" key="4">
    <source>
        <dbReference type="Proteomes" id="UP000006727"/>
    </source>
</evidence>
<organism evidence="2">
    <name type="scientific">Physcomitrium patens</name>
    <name type="common">Spreading-leaved earth moss</name>
    <name type="synonym">Physcomitrella patens</name>
    <dbReference type="NCBI Taxonomy" id="3218"/>
    <lineage>
        <taxon>Eukaryota</taxon>
        <taxon>Viridiplantae</taxon>
        <taxon>Streptophyta</taxon>
        <taxon>Embryophyta</taxon>
        <taxon>Bryophyta</taxon>
        <taxon>Bryophytina</taxon>
        <taxon>Bryopsida</taxon>
        <taxon>Funariidae</taxon>
        <taxon>Funariales</taxon>
        <taxon>Funariaceae</taxon>
        <taxon>Physcomitrium</taxon>
    </lineage>
</organism>
<name>A0A2K1L8U3_PHYPA</name>